<sequence>MRRLGPGATHFEMDKYTPIKFKNGHLGLRHKQINTLVREAISQNVSFESVKNSPETSAVDRLFKIDFASKCKNVDYIVESLKARSMLYVSRALRSVWLFSDRQYETVVNPIYLEEVLFPEMLTTAVNKTIHCIIKHLKDEKRYNDFYQYYKTKGNMKIAKRFLPKCPEGLLLADMELFMKEMSPDYLKLLCEKCPKVLLKYFNTLTMDRNAFIDFTHKEHKYIDVSRIVLKLQPQIYFEVIEKYCSKKAHHKRLSPKATKYIMQKHKDKYLAKPELYGGALLHLPTLALCLSEEEARELLLRLARAQYLTPWFTLTYKSGEPLLKRINKENKFKLVKIIFQKKNFGQAIDEAPYALPDQPFMDTDRGIFIDYDVHDIEPMLRCYLKKRKYCKWRPAESLMDDLYDKYRYVGFPKAFRELRVRLKTETSHHNRLIILNVLVSKTLKRADYVQTLLNMVGTGHANEPATLRAGFLRSLVRRAAAYSLPDGPWQTFQDMVLQVVLKTEVPCHEGVHAILIHNILNDVDTAPDVFEKFHSSFDPLNNYDLTASEKRKVYSYLYEKLLDRCKSEVQAHKPATAITDIWNVLSLIKTHKVDVNSCTEFLSILKLLIKQNAEDCAGLLMDLYKNKCCRRMFTKENFLLLQNQASYLNALRHDPALLMNIDKFEELASKRLPNFDRFFLKLKLYFEELVPSYLGIIEEKVKMKPKEHQSPSLMRGLCILQGAGVWKTVRDMGARGREARRLLAALTANIHMAFAMQSDQEKLYTDVGVIASRNALGPLPAAAVRAQLPALLGGPAPFVRLGVALAFDRLLPDDILNVIAHVRQNVKTKITKRMVLRRLYRYMCLKGEKFELNIWIEMQSVMLEFCTHCDEKLWVSLNVLTAVPETVKVEYCATILKIFHSGNLEVALPESVYECLEYVSDHLKQMKETEVLDILEYFFKNEFNDKYIEPFLNQAVKVMILARYLLLCETEQTQRERIANVGEPFLSTVKDLWNKSQFFGYCVRNYFNSFLSHLTYRKAILDSRYVSCMPILIWIVQHIHTYLDVKQHFDVYSKVHLTMLYYKTLQQIAEHQRDVLSRSKVEVGAAVGTVFGRRLAREHRQLLSDYFPTMTELYAQQVGHFFKSRNFGTGRVFESFVTSLTESLALSGGDCGAYFAAVLFQKLYEIGLTKDMRQIYAFIENSKHPQTQCFLSTYPYLPIS</sequence>
<name>A0A4C1TU40_EUMVA</name>
<reference evidence="1 2" key="1">
    <citation type="journal article" date="2019" name="Commun. Biol.">
        <title>The bagworm genome reveals a unique fibroin gene that provides high tensile strength.</title>
        <authorList>
            <person name="Kono N."/>
            <person name="Nakamura H."/>
            <person name="Ohtoshi R."/>
            <person name="Tomita M."/>
            <person name="Numata K."/>
            <person name="Arakawa K."/>
        </authorList>
    </citation>
    <scope>NUCLEOTIDE SEQUENCE [LARGE SCALE GENOMIC DNA]</scope>
</reference>
<protein>
    <submittedName>
        <fullName evidence="1">Uncharacterized protein</fullName>
    </submittedName>
</protein>
<keyword evidence="2" id="KW-1185">Reference proteome</keyword>
<dbReference type="EMBL" id="BGZK01000086">
    <property type="protein sequence ID" value="GBP17316.1"/>
    <property type="molecule type" value="Genomic_DNA"/>
</dbReference>
<proteinExistence type="predicted"/>
<comment type="caution">
    <text evidence="1">The sequence shown here is derived from an EMBL/GenBank/DDBJ whole genome shotgun (WGS) entry which is preliminary data.</text>
</comment>
<dbReference type="AlphaFoldDB" id="A0A4C1TU40"/>
<dbReference type="Proteomes" id="UP000299102">
    <property type="component" value="Unassembled WGS sequence"/>
</dbReference>
<accession>A0A4C1TU40</accession>
<evidence type="ECO:0000313" key="2">
    <source>
        <dbReference type="Proteomes" id="UP000299102"/>
    </source>
</evidence>
<organism evidence="1 2">
    <name type="scientific">Eumeta variegata</name>
    <name type="common">Bagworm moth</name>
    <name type="synonym">Eumeta japonica</name>
    <dbReference type="NCBI Taxonomy" id="151549"/>
    <lineage>
        <taxon>Eukaryota</taxon>
        <taxon>Metazoa</taxon>
        <taxon>Ecdysozoa</taxon>
        <taxon>Arthropoda</taxon>
        <taxon>Hexapoda</taxon>
        <taxon>Insecta</taxon>
        <taxon>Pterygota</taxon>
        <taxon>Neoptera</taxon>
        <taxon>Endopterygota</taxon>
        <taxon>Lepidoptera</taxon>
        <taxon>Glossata</taxon>
        <taxon>Ditrysia</taxon>
        <taxon>Tineoidea</taxon>
        <taxon>Psychidae</taxon>
        <taxon>Oiketicinae</taxon>
        <taxon>Eumeta</taxon>
    </lineage>
</organism>
<gene>
    <name evidence="1" type="ORF">EVAR_17804_1</name>
</gene>
<dbReference type="OrthoDB" id="7476497at2759"/>
<evidence type="ECO:0000313" key="1">
    <source>
        <dbReference type="EMBL" id="GBP17316.1"/>
    </source>
</evidence>